<sequence>MKLASQILAEGFPSLVSMGEMLRSGVCSSVDLTEYALQRIEQLDGRMHAFVGIYAKEALLAAQAADNQIRAGDWLGPLHGIPVALKDNVDVAGRASTAGSTLLASQVATAHAWITQRLLACGAVIVGKTHMVEFALGAWGANEYMGAPRNPWGGKAHLSPGGSSSGSAVAVAAGMVPLTIGTDTGASVRVPASLCGVTGFKPTIGRLSSEGVVPLSTTLDSVGVLAQTAEDAALMFATLTGDAQAFPPAELQSGANPSLRGLRVGYLGSADLEGLQPEIHRAYGHALDTFREQGAHLQQLVLPTTFDELADVSSTIMLSEAAASWGHLAADESLRMDASVRPRILAGARISATKYVDACRRRAELKRLFSHSLGDLDVFLTPTSQWTARPLESVDHTNPPVRYARIGNLLDLCGISVQMGEDDNGLPIGLQIAGRTDADARVLGVARGYQACTSWHQRRWTAESSGR</sequence>
<dbReference type="Proteomes" id="UP001500975">
    <property type="component" value="Unassembled WGS sequence"/>
</dbReference>
<reference evidence="4" key="1">
    <citation type="journal article" date="2019" name="Int. J. Syst. Evol. Microbiol.">
        <title>The Global Catalogue of Microorganisms (GCM) 10K type strain sequencing project: providing services to taxonomists for standard genome sequencing and annotation.</title>
        <authorList>
            <consortium name="The Broad Institute Genomics Platform"/>
            <consortium name="The Broad Institute Genome Sequencing Center for Infectious Disease"/>
            <person name="Wu L."/>
            <person name="Ma J."/>
        </authorList>
    </citation>
    <scope>NUCLEOTIDE SEQUENCE [LARGE SCALE GENOMIC DNA]</scope>
    <source>
        <strain evidence="4">JCM 17804</strain>
    </source>
</reference>
<keyword evidence="4" id="KW-1185">Reference proteome</keyword>
<dbReference type="PANTHER" id="PTHR11895:SF7">
    <property type="entry name" value="GLUTAMYL-TRNA(GLN) AMIDOTRANSFERASE SUBUNIT A, MITOCHONDRIAL"/>
    <property type="match status" value="1"/>
</dbReference>
<dbReference type="PANTHER" id="PTHR11895">
    <property type="entry name" value="TRANSAMIDASE"/>
    <property type="match status" value="1"/>
</dbReference>
<proteinExistence type="inferred from homology"/>
<organism evidence="3 4">
    <name type="scientific">Variovorax defluvii</name>
    <dbReference type="NCBI Taxonomy" id="913761"/>
    <lineage>
        <taxon>Bacteria</taxon>
        <taxon>Pseudomonadati</taxon>
        <taxon>Pseudomonadota</taxon>
        <taxon>Betaproteobacteria</taxon>
        <taxon>Burkholderiales</taxon>
        <taxon>Comamonadaceae</taxon>
        <taxon>Variovorax</taxon>
    </lineage>
</organism>
<evidence type="ECO:0000313" key="4">
    <source>
        <dbReference type="Proteomes" id="UP001500975"/>
    </source>
</evidence>
<dbReference type="InterPro" id="IPR020556">
    <property type="entry name" value="Amidase_CS"/>
</dbReference>
<protein>
    <submittedName>
        <fullName evidence="3">Amidase</fullName>
    </submittedName>
</protein>
<dbReference type="InterPro" id="IPR036928">
    <property type="entry name" value="AS_sf"/>
</dbReference>
<evidence type="ECO:0000259" key="2">
    <source>
        <dbReference type="Pfam" id="PF01425"/>
    </source>
</evidence>
<dbReference type="Gene3D" id="3.90.1300.10">
    <property type="entry name" value="Amidase signature (AS) domain"/>
    <property type="match status" value="1"/>
</dbReference>
<dbReference type="EMBL" id="BAABGJ010000009">
    <property type="protein sequence ID" value="GAA4334592.1"/>
    <property type="molecule type" value="Genomic_DNA"/>
</dbReference>
<evidence type="ECO:0000313" key="3">
    <source>
        <dbReference type="EMBL" id="GAA4334592.1"/>
    </source>
</evidence>
<gene>
    <name evidence="3" type="ORF">GCM10023165_10510</name>
</gene>
<comment type="similarity">
    <text evidence="1">Belongs to the amidase family.</text>
</comment>
<feature type="domain" description="Amidase" evidence="2">
    <location>
        <begin position="31"/>
        <end position="443"/>
    </location>
</feature>
<evidence type="ECO:0000256" key="1">
    <source>
        <dbReference type="ARBA" id="ARBA00009199"/>
    </source>
</evidence>
<dbReference type="PROSITE" id="PS00571">
    <property type="entry name" value="AMIDASES"/>
    <property type="match status" value="1"/>
</dbReference>
<dbReference type="RefSeq" id="WP_345536365.1">
    <property type="nucleotide sequence ID" value="NZ_BAABGJ010000009.1"/>
</dbReference>
<dbReference type="InterPro" id="IPR023631">
    <property type="entry name" value="Amidase_dom"/>
</dbReference>
<dbReference type="Pfam" id="PF01425">
    <property type="entry name" value="Amidase"/>
    <property type="match status" value="1"/>
</dbReference>
<name>A0ABP8H596_9BURK</name>
<dbReference type="SUPFAM" id="SSF75304">
    <property type="entry name" value="Amidase signature (AS) enzymes"/>
    <property type="match status" value="1"/>
</dbReference>
<comment type="caution">
    <text evidence="3">The sequence shown here is derived from an EMBL/GenBank/DDBJ whole genome shotgun (WGS) entry which is preliminary data.</text>
</comment>
<accession>A0ABP8H596</accession>
<dbReference type="InterPro" id="IPR000120">
    <property type="entry name" value="Amidase"/>
</dbReference>